<keyword evidence="2" id="KW-0413">Isomerase</keyword>
<dbReference type="PANTHER" id="PTHR12110:SF41">
    <property type="entry name" value="INOSOSE DEHYDRATASE"/>
    <property type="match status" value="1"/>
</dbReference>
<evidence type="ECO:0000259" key="1">
    <source>
        <dbReference type="Pfam" id="PF01261"/>
    </source>
</evidence>
<dbReference type="Gene3D" id="3.20.20.150">
    <property type="entry name" value="Divalent-metal-dependent TIM barrel enzymes"/>
    <property type="match status" value="1"/>
</dbReference>
<organism evidence="2">
    <name type="scientific">Salinispora arenicola (strain CNS-205)</name>
    <dbReference type="NCBI Taxonomy" id="391037"/>
    <lineage>
        <taxon>Bacteria</taxon>
        <taxon>Bacillati</taxon>
        <taxon>Actinomycetota</taxon>
        <taxon>Actinomycetes</taxon>
        <taxon>Micromonosporales</taxon>
        <taxon>Micromonosporaceae</taxon>
        <taxon>Salinispora</taxon>
    </lineage>
</organism>
<dbReference type="InterPro" id="IPR013022">
    <property type="entry name" value="Xyl_isomerase-like_TIM-brl"/>
</dbReference>
<reference evidence="2" key="1">
    <citation type="submission" date="2007-10" db="EMBL/GenBank/DDBJ databases">
        <title>Complete sequence of Salinispora arenicola CNS-205.</title>
        <authorList>
            <consortium name="US DOE Joint Genome Institute"/>
            <person name="Copeland A."/>
            <person name="Lucas S."/>
            <person name="Lapidus A."/>
            <person name="Barry K."/>
            <person name="Glavina del Rio T."/>
            <person name="Dalin E."/>
            <person name="Tice H."/>
            <person name="Pitluck S."/>
            <person name="Foster B."/>
            <person name="Schmutz J."/>
            <person name="Larimer F."/>
            <person name="Land M."/>
            <person name="Hauser L."/>
            <person name="Kyrpides N."/>
            <person name="Ivanova N."/>
            <person name="Jensen P.R."/>
            <person name="Moore B.S."/>
            <person name="Penn K."/>
            <person name="Jenkins C."/>
            <person name="Udwary D."/>
            <person name="Xiang L."/>
            <person name="Gontang E."/>
            <person name="Richardson P."/>
        </authorList>
    </citation>
    <scope>NUCLEOTIDE SEQUENCE [LARGE SCALE GENOMIC DNA]</scope>
    <source>
        <strain evidence="2">CNS-205</strain>
    </source>
</reference>
<dbReference type="OrthoDB" id="104997at2"/>
<evidence type="ECO:0000313" key="2">
    <source>
        <dbReference type="EMBL" id="ABV98333.1"/>
    </source>
</evidence>
<dbReference type="EMBL" id="CP000850">
    <property type="protein sequence ID" value="ABV98333.1"/>
    <property type="molecule type" value="Genomic_DNA"/>
</dbReference>
<accession>A8M371</accession>
<dbReference type="SUPFAM" id="SSF51658">
    <property type="entry name" value="Xylose isomerase-like"/>
    <property type="match status" value="1"/>
</dbReference>
<dbReference type="GO" id="GO:0016853">
    <property type="term" value="F:isomerase activity"/>
    <property type="evidence" value="ECO:0007669"/>
    <property type="project" value="UniProtKB-KW"/>
</dbReference>
<dbReference type="HOGENOM" id="CLU_059523_0_1_11"/>
<protein>
    <submittedName>
        <fullName evidence="2">Xylose isomerase domain protein TIM barrel</fullName>
    </submittedName>
</protein>
<gene>
    <name evidence="2" type="ordered locus">Sare_2490</name>
</gene>
<sequence length="303" mass="33647">MSPQEGLDHRIRVGSCPDSWGVWYADDPRQVPWPRFLDEVARAGYEWIELGPYGYLPTDPTRLAGETAVRGLRVAAATVRSTLHRGRTGWQETWPRVAATAALVRAVGGSHLVVVPGYWRDPWTGASVEEPNLTVEQWRDLTVLTNRLTRQVLDSFGLRVTVHPHAHTHLNDEQSVARFLEATDPELVSLCLDVGHYAFGGGDSVTLLETCGERVGYLQLKQVDPAILADVVAEDVSFAAAVDRGLWCEPPHGFPSLEQVLAAARRLDTDMFAIAEQDMYPCPVDKPFPIAERTRQLLRSYGV</sequence>
<name>A8M371_SALAI</name>
<dbReference type="eggNOG" id="COG1082">
    <property type="taxonomic scope" value="Bacteria"/>
</dbReference>
<proteinExistence type="predicted"/>
<dbReference type="PANTHER" id="PTHR12110">
    <property type="entry name" value="HYDROXYPYRUVATE ISOMERASE"/>
    <property type="match status" value="1"/>
</dbReference>
<dbReference type="InterPro" id="IPR036237">
    <property type="entry name" value="Xyl_isomerase-like_sf"/>
</dbReference>
<dbReference type="AlphaFoldDB" id="A8M371"/>
<dbReference type="Pfam" id="PF01261">
    <property type="entry name" value="AP_endonuc_2"/>
    <property type="match status" value="1"/>
</dbReference>
<dbReference type="PATRIC" id="fig|391037.6.peg.2529"/>
<feature type="domain" description="Xylose isomerase-like TIM barrel" evidence="1">
    <location>
        <begin position="37"/>
        <end position="276"/>
    </location>
</feature>
<dbReference type="InterPro" id="IPR050312">
    <property type="entry name" value="IolE/XylAMocC-like"/>
</dbReference>
<dbReference type="KEGG" id="saq:Sare_2490"/>
<dbReference type="STRING" id="391037.Sare_2490"/>